<dbReference type="HOGENOM" id="CLU_907093_0_0_1"/>
<evidence type="ECO:0000256" key="6">
    <source>
        <dbReference type="ARBA" id="ARBA00022989"/>
    </source>
</evidence>
<dbReference type="Pfam" id="PF07690">
    <property type="entry name" value="MFS_1"/>
    <property type="match status" value="1"/>
</dbReference>
<keyword evidence="11" id="KW-1185">Reference proteome</keyword>
<feature type="transmembrane region" description="Helical" evidence="8">
    <location>
        <begin position="126"/>
        <end position="145"/>
    </location>
</feature>
<keyword evidence="4 8" id="KW-0812">Transmembrane</keyword>
<protein>
    <recommendedName>
        <fullName evidence="9">Major facilitator superfamily (MFS) profile domain-containing protein</fullName>
    </recommendedName>
</protein>
<keyword evidence="5" id="KW-0532">Neurotransmitter transport</keyword>
<name>T1IGZ3_STRMM</name>
<evidence type="ECO:0000256" key="4">
    <source>
        <dbReference type="ARBA" id="ARBA00022692"/>
    </source>
</evidence>
<reference evidence="10" key="2">
    <citation type="submission" date="2015-02" db="UniProtKB">
        <authorList>
            <consortium name="EnsemblMetazoa"/>
        </authorList>
    </citation>
    <scope>IDENTIFICATION</scope>
</reference>
<evidence type="ECO:0000256" key="5">
    <source>
        <dbReference type="ARBA" id="ARBA00022775"/>
    </source>
</evidence>
<dbReference type="PhylomeDB" id="T1IGZ3"/>
<evidence type="ECO:0000259" key="9">
    <source>
        <dbReference type="PROSITE" id="PS50850"/>
    </source>
</evidence>
<dbReference type="Gene3D" id="1.20.1250.20">
    <property type="entry name" value="MFS general substrate transporter like domains"/>
    <property type="match status" value="1"/>
</dbReference>
<dbReference type="EMBL" id="JH429665">
    <property type="status" value="NOT_ANNOTATED_CDS"/>
    <property type="molecule type" value="Genomic_DNA"/>
</dbReference>
<evidence type="ECO:0000256" key="2">
    <source>
        <dbReference type="ARBA" id="ARBA00006829"/>
    </source>
</evidence>
<feature type="transmembrane region" description="Helical" evidence="8">
    <location>
        <begin position="59"/>
        <end position="82"/>
    </location>
</feature>
<dbReference type="GO" id="GO:0016020">
    <property type="term" value="C:membrane"/>
    <property type="evidence" value="ECO:0007669"/>
    <property type="project" value="UniProtKB-SubCell"/>
</dbReference>
<reference evidence="11" key="1">
    <citation type="submission" date="2011-05" db="EMBL/GenBank/DDBJ databases">
        <authorList>
            <person name="Richards S.R."/>
            <person name="Qu J."/>
            <person name="Jiang H."/>
            <person name="Jhangiani S.N."/>
            <person name="Agravi P."/>
            <person name="Goodspeed R."/>
            <person name="Gross S."/>
            <person name="Mandapat C."/>
            <person name="Jackson L."/>
            <person name="Mathew T."/>
            <person name="Pu L."/>
            <person name="Thornton R."/>
            <person name="Saada N."/>
            <person name="Wilczek-Boney K.B."/>
            <person name="Lee S."/>
            <person name="Kovar C."/>
            <person name="Wu Y."/>
            <person name="Scherer S.E."/>
            <person name="Worley K.C."/>
            <person name="Muzny D.M."/>
            <person name="Gibbs R."/>
        </authorList>
    </citation>
    <scope>NUCLEOTIDE SEQUENCE</scope>
    <source>
        <strain evidence="11">Brora</strain>
    </source>
</reference>
<evidence type="ECO:0000313" key="10">
    <source>
        <dbReference type="EnsemblMetazoa" id="SMAR000096-PA"/>
    </source>
</evidence>
<sequence length="307" mass="33619">MGILTQPSTTATSNNHCSFCHKKDDYRHQHQCIDIGDLVNDEETRSIQVTNTSWTSKQWLILITSMLSKFGCALCVSLQGPFFPAEAARKGVTATTYGFVFSSFSLTVFLLAPFFGKYVAKIGPRFLMNSGIFVTGFCCILFGLLDKMTHSYFVTFAFLVRIVEATGDAAYNTANFAIMAATFPEDIGKIFALLRGSNGVGLIAGPTIGGLLYQIGGYSLPFAFMGSFLLALAICSTALFWNQNNNMSLTQSELGIFQALRIPSVSLSMTAVCFSTVSISFLIATLEAHLRQLARRALLRSYFKVSF</sequence>
<dbReference type="Proteomes" id="UP000014500">
    <property type="component" value="Unassembled WGS sequence"/>
</dbReference>
<dbReference type="eggNOG" id="KOG3764">
    <property type="taxonomic scope" value="Eukaryota"/>
</dbReference>
<evidence type="ECO:0000256" key="1">
    <source>
        <dbReference type="ARBA" id="ARBA00004141"/>
    </source>
</evidence>
<dbReference type="AlphaFoldDB" id="T1IGZ3"/>
<evidence type="ECO:0000256" key="7">
    <source>
        <dbReference type="ARBA" id="ARBA00023136"/>
    </source>
</evidence>
<keyword evidence="6 8" id="KW-1133">Transmembrane helix</keyword>
<dbReference type="GO" id="GO:0022857">
    <property type="term" value="F:transmembrane transporter activity"/>
    <property type="evidence" value="ECO:0007669"/>
    <property type="project" value="InterPro"/>
</dbReference>
<feature type="transmembrane region" description="Helical" evidence="8">
    <location>
        <begin position="262"/>
        <end position="286"/>
    </location>
</feature>
<feature type="transmembrane region" description="Helical" evidence="8">
    <location>
        <begin position="190"/>
        <end position="213"/>
    </location>
</feature>
<dbReference type="PRINTS" id="PR01035">
    <property type="entry name" value="TCRTETA"/>
</dbReference>
<feature type="transmembrane region" description="Helical" evidence="8">
    <location>
        <begin position="220"/>
        <end position="242"/>
    </location>
</feature>
<dbReference type="EnsemblMetazoa" id="SMAR000096-RA">
    <property type="protein sequence ID" value="SMAR000096-PA"/>
    <property type="gene ID" value="SMAR000096"/>
</dbReference>
<dbReference type="STRING" id="126957.T1IGZ3"/>
<dbReference type="PANTHER" id="PTHR23506">
    <property type="entry name" value="GH10249P"/>
    <property type="match status" value="1"/>
</dbReference>
<dbReference type="PROSITE" id="PS50850">
    <property type="entry name" value="MFS"/>
    <property type="match status" value="1"/>
</dbReference>
<dbReference type="InterPro" id="IPR020846">
    <property type="entry name" value="MFS_dom"/>
</dbReference>
<proteinExistence type="inferred from homology"/>
<dbReference type="InterPro" id="IPR036259">
    <property type="entry name" value="MFS_trans_sf"/>
</dbReference>
<evidence type="ECO:0000256" key="3">
    <source>
        <dbReference type="ARBA" id="ARBA00022448"/>
    </source>
</evidence>
<feature type="domain" description="Major facilitator superfamily (MFS) profile" evidence="9">
    <location>
        <begin position="61"/>
        <end position="307"/>
    </location>
</feature>
<accession>T1IGZ3</accession>
<dbReference type="SUPFAM" id="SSF103473">
    <property type="entry name" value="MFS general substrate transporter"/>
    <property type="match status" value="1"/>
</dbReference>
<keyword evidence="3" id="KW-0813">Transport</keyword>
<comment type="subcellular location">
    <subcellularLocation>
        <location evidence="1">Membrane</location>
        <topology evidence="1">Multi-pass membrane protein</topology>
    </subcellularLocation>
</comment>
<organism evidence="10 11">
    <name type="scientific">Strigamia maritima</name>
    <name type="common">European centipede</name>
    <name type="synonym">Geophilus maritimus</name>
    <dbReference type="NCBI Taxonomy" id="126957"/>
    <lineage>
        <taxon>Eukaryota</taxon>
        <taxon>Metazoa</taxon>
        <taxon>Ecdysozoa</taxon>
        <taxon>Arthropoda</taxon>
        <taxon>Myriapoda</taxon>
        <taxon>Chilopoda</taxon>
        <taxon>Pleurostigmophora</taxon>
        <taxon>Geophilomorpha</taxon>
        <taxon>Linotaeniidae</taxon>
        <taxon>Strigamia</taxon>
    </lineage>
</organism>
<evidence type="ECO:0000256" key="8">
    <source>
        <dbReference type="SAM" id="Phobius"/>
    </source>
</evidence>
<dbReference type="OMA" id="VESSDEX"/>
<dbReference type="InterPro" id="IPR011701">
    <property type="entry name" value="MFS"/>
</dbReference>
<evidence type="ECO:0000313" key="11">
    <source>
        <dbReference type="Proteomes" id="UP000014500"/>
    </source>
</evidence>
<dbReference type="InterPro" id="IPR050930">
    <property type="entry name" value="MFS_Vesicular_Transporter"/>
</dbReference>
<feature type="transmembrane region" description="Helical" evidence="8">
    <location>
        <begin position="94"/>
        <end position="114"/>
    </location>
</feature>
<dbReference type="PANTHER" id="PTHR23506:SF26">
    <property type="entry name" value="MFS-TYPE TRANSPORTER SLC18B1"/>
    <property type="match status" value="1"/>
</dbReference>
<comment type="similarity">
    <text evidence="2">Belongs to the major facilitator superfamily. Vesicular transporter family.</text>
</comment>
<keyword evidence="7 8" id="KW-0472">Membrane</keyword>
<dbReference type="InterPro" id="IPR001958">
    <property type="entry name" value="Tet-R_TetA/multi-R_MdtG-like"/>
</dbReference>